<feature type="transmembrane region" description="Helical" evidence="1">
    <location>
        <begin position="103"/>
        <end position="120"/>
    </location>
</feature>
<keyword evidence="4" id="KW-1185">Reference proteome</keyword>
<comment type="caution">
    <text evidence="3">The sequence shown here is derived from an EMBL/GenBank/DDBJ whole genome shotgun (WGS) entry which is preliminary data.</text>
</comment>
<dbReference type="AlphaFoldDB" id="A0A9W6R264"/>
<feature type="chain" id="PRO_5040786171" evidence="2">
    <location>
        <begin position="24"/>
        <end position="284"/>
    </location>
</feature>
<feature type="transmembrane region" description="Helical" evidence="1">
    <location>
        <begin position="132"/>
        <end position="150"/>
    </location>
</feature>
<proteinExistence type="predicted"/>
<feature type="transmembrane region" description="Helical" evidence="1">
    <location>
        <begin position="193"/>
        <end position="212"/>
    </location>
</feature>
<protein>
    <submittedName>
        <fullName evidence="3">Membrane protein</fullName>
    </submittedName>
</protein>
<evidence type="ECO:0000313" key="3">
    <source>
        <dbReference type="EMBL" id="GLY66222.1"/>
    </source>
</evidence>
<organism evidence="3 4">
    <name type="scientific">Amycolatopsis taiwanensis</name>
    <dbReference type="NCBI Taxonomy" id="342230"/>
    <lineage>
        <taxon>Bacteria</taxon>
        <taxon>Bacillati</taxon>
        <taxon>Actinomycetota</taxon>
        <taxon>Actinomycetes</taxon>
        <taxon>Pseudonocardiales</taxon>
        <taxon>Pseudonocardiaceae</taxon>
        <taxon>Amycolatopsis</taxon>
    </lineage>
</organism>
<gene>
    <name evidence="3" type="ORF">Atai01_28410</name>
</gene>
<keyword evidence="1" id="KW-1133">Transmembrane helix</keyword>
<feature type="transmembrane region" description="Helical" evidence="1">
    <location>
        <begin position="247"/>
        <end position="269"/>
    </location>
</feature>
<feature type="transmembrane region" description="Helical" evidence="1">
    <location>
        <begin position="162"/>
        <end position="181"/>
    </location>
</feature>
<feature type="signal peptide" evidence="2">
    <location>
        <begin position="1"/>
        <end position="23"/>
    </location>
</feature>
<keyword evidence="2" id="KW-0732">Signal</keyword>
<dbReference type="PANTHER" id="PTHR40761:SF1">
    <property type="entry name" value="CONSERVED INTEGRAL MEMBRANE ALANINE VALINE AND LEUCINE RICH PROTEIN-RELATED"/>
    <property type="match status" value="1"/>
</dbReference>
<accession>A0A9W6R264</accession>
<reference evidence="3" key="1">
    <citation type="submission" date="2023-03" db="EMBL/GenBank/DDBJ databases">
        <title>Amycolatopsis taiwanensis NBRC 103393.</title>
        <authorList>
            <person name="Ichikawa N."/>
            <person name="Sato H."/>
            <person name="Tonouchi N."/>
        </authorList>
    </citation>
    <scope>NUCLEOTIDE SEQUENCE</scope>
    <source>
        <strain evidence="3">NBRC 103393</strain>
    </source>
</reference>
<keyword evidence="1" id="KW-0812">Transmembrane</keyword>
<dbReference type="RefSeq" id="WP_285487093.1">
    <property type="nucleotide sequence ID" value="NZ_BSTI01000005.1"/>
</dbReference>
<keyword evidence="1" id="KW-0472">Membrane</keyword>
<dbReference type="Proteomes" id="UP001165136">
    <property type="component" value="Unassembled WGS sequence"/>
</dbReference>
<feature type="transmembrane region" description="Helical" evidence="1">
    <location>
        <begin position="219"/>
        <end position="241"/>
    </location>
</feature>
<dbReference type="EMBL" id="BSTI01000005">
    <property type="protein sequence ID" value="GLY66222.1"/>
    <property type="molecule type" value="Genomic_DNA"/>
</dbReference>
<evidence type="ECO:0000313" key="4">
    <source>
        <dbReference type="Proteomes" id="UP001165136"/>
    </source>
</evidence>
<evidence type="ECO:0000256" key="1">
    <source>
        <dbReference type="SAM" id="Phobius"/>
    </source>
</evidence>
<dbReference type="PANTHER" id="PTHR40761">
    <property type="entry name" value="CONSERVED INTEGRAL MEMBRANE ALANINE VALINE AND LEUCINE RICH PROTEIN-RELATED"/>
    <property type="match status" value="1"/>
</dbReference>
<sequence>MWWGLACALFAACAYGVASVLQAVAARSVASTEHGVDPRLLVRVFKQWRYILGVGMDTLGFVAQLAALRVLPLFVVQAALAASLAVTAVTTLGIGASLSRREWTAVAAVCVGLALLGLSAESEGSHPVGLPFRIGLLVAALVLGACGMLAGRAPAPLRSPALGLVAGLCFGTVAVAGRVMTTDSVVSLVTDPAAYALAVAGIIAMLFFASALQHGSVTTATALMVVGETVLPSIIGILALGDTTRPGYPPVAALGFALAVAAALALARFGEVSQPAEREEPPPG</sequence>
<evidence type="ECO:0000256" key="2">
    <source>
        <dbReference type="SAM" id="SignalP"/>
    </source>
</evidence>
<name>A0A9W6R264_9PSEU</name>
<feature type="transmembrane region" description="Helical" evidence="1">
    <location>
        <begin position="74"/>
        <end position="96"/>
    </location>
</feature>